<dbReference type="RefSeq" id="WP_133603292.1">
    <property type="nucleotide sequence ID" value="NZ_JAUFPJ010000006.1"/>
</dbReference>
<keyword evidence="4" id="KW-1185">Reference proteome</keyword>
<feature type="transmembrane region" description="Helical" evidence="1">
    <location>
        <begin position="151"/>
        <end position="170"/>
    </location>
</feature>
<dbReference type="AlphaFoldDB" id="A0A4R6N8G1"/>
<keyword evidence="1" id="KW-0472">Membrane</keyword>
<proteinExistence type="predicted"/>
<dbReference type="OrthoDB" id="9785076at2"/>
<dbReference type="Proteomes" id="UP000295357">
    <property type="component" value="Unassembled WGS sequence"/>
</dbReference>
<keyword evidence="3" id="KW-0378">Hydrolase</keyword>
<dbReference type="Gene3D" id="3.40.50.1820">
    <property type="entry name" value="alpha/beta hydrolase"/>
    <property type="match status" value="1"/>
</dbReference>
<keyword evidence="1" id="KW-1133">Transmembrane helix</keyword>
<dbReference type="EMBL" id="SNXE01000003">
    <property type="protein sequence ID" value="TDP11394.1"/>
    <property type="molecule type" value="Genomic_DNA"/>
</dbReference>
<protein>
    <submittedName>
        <fullName evidence="3">Putative alpha/beta hydrolase</fullName>
    </submittedName>
</protein>
<sequence>MIRFRASDGFELKGHVYGDPGTARAGLLIAPAMGVEQRYYADFAHWMAAQGWLVLSFDYRGMGASRPAAMRGSLKGLEADIRLWAERDASAALDELDRRLGVGERPIHWLGHSLGGQILGLLPNRERVSRAVTVGTGSGYWRENAAGLRRYVWWLWYVVVPLSLPLFGYFPGRRLRKVGDLPRGVMAQWRRWCLDRDYMMGEGGAALRAQYAALRTPMLSLAFTDDEFMSRRNTESLHGFYAGARPELRRIAPADIGVRRIGHFGFFRKHFETSLWPQVSAWLA</sequence>
<dbReference type="Pfam" id="PF12146">
    <property type="entry name" value="Hydrolase_4"/>
    <property type="match status" value="1"/>
</dbReference>
<organism evidence="3 4">
    <name type="scientific">Roseateles asaccharophilus</name>
    <dbReference type="NCBI Taxonomy" id="582607"/>
    <lineage>
        <taxon>Bacteria</taxon>
        <taxon>Pseudomonadati</taxon>
        <taxon>Pseudomonadota</taxon>
        <taxon>Betaproteobacteria</taxon>
        <taxon>Burkholderiales</taxon>
        <taxon>Sphaerotilaceae</taxon>
        <taxon>Roseateles</taxon>
    </lineage>
</organism>
<evidence type="ECO:0000313" key="3">
    <source>
        <dbReference type="EMBL" id="TDP11394.1"/>
    </source>
</evidence>
<feature type="domain" description="Serine aminopeptidase S33" evidence="2">
    <location>
        <begin position="23"/>
        <end position="237"/>
    </location>
</feature>
<evidence type="ECO:0000256" key="1">
    <source>
        <dbReference type="SAM" id="Phobius"/>
    </source>
</evidence>
<dbReference type="GO" id="GO:0016787">
    <property type="term" value="F:hydrolase activity"/>
    <property type="evidence" value="ECO:0007669"/>
    <property type="project" value="UniProtKB-KW"/>
</dbReference>
<dbReference type="InterPro" id="IPR029058">
    <property type="entry name" value="AB_hydrolase_fold"/>
</dbReference>
<dbReference type="InterPro" id="IPR017208">
    <property type="entry name" value="UCP037442_abhydr"/>
</dbReference>
<reference evidence="3 4" key="1">
    <citation type="submission" date="2019-03" db="EMBL/GenBank/DDBJ databases">
        <title>Genomic Encyclopedia of Type Strains, Phase IV (KMG-IV): sequencing the most valuable type-strain genomes for metagenomic binning, comparative biology and taxonomic classification.</title>
        <authorList>
            <person name="Goeker M."/>
        </authorList>
    </citation>
    <scope>NUCLEOTIDE SEQUENCE [LARGE SCALE GENOMIC DNA]</scope>
    <source>
        <strain evidence="3 4">DSM 25082</strain>
    </source>
</reference>
<keyword evidence="1" id="KW-0812">Transmembrane</keyword>
<dbReference type="PIRSF" id="PIRSF037442">
    <property type="entry name" value="UCP037442_abhydr"/>
    <property type="match status" value="1"/>
</dbReference>
<accession>A0A4R6N8G1</accession>
<dbReference type="InterPro" id="IPR022742">
    <property type="entry name" value="Hydrolase_4"/>
</dbReference>
<gene>
    <name evidence="3" type="ORF">DFR39_103321</name>
</gene>
<evidence type="ECO:0000259" key="2">
    <source>
        <dbReference type="Pfam" id="PF12146"/>
    </source>
</evidence>
<evidence type="ECO:0000313" key="4">
    <source>
        <dbReference type="Proteomes" id="UP000295357"/>
    </source>
</evidence>
<dbReference type="SUPFAM" id="SSF53474">
    <property type="entry name" value="alpha/beta-Hydrolases"/>
    <property type="match status" value="1"/>
</dbReference>
<name>A0A4R6N8G1_9BURK</name>
<comment type="caution">
    <text evidence="3">The sequence shown here is derived from an EMBL/GenBank/DDBJ whole genome shotgun (WGS) entry which is preliminary data.</text>
</comment>